<dbReference type="Proteomes" id="UP001176059">
    <property type="component" value="Unassembled WGS sequence"/>
</dbReference>
<protein>
    <submittedName>
        <fullName evidence="6">60s ribosomal protein l7</fullName>
    </submittedName>
</protein>
<dbReference type="InterPro" id="IPR022803">
    <property type="entry name" value="Ribosomal_uL5_dom_sf"/>
</dbReference>
<reference evidence="6" key="1">
    <citation type="submission" date="2022-08" db="EMBL/GenBank/DDBJ databases">
        <authorList>
            <consortium name="DOE Joint Genome Institute"/>
            <person name="Min B."/>
            <person name="Sierra-Patev S."/>
            <person name="Naranjo-Ortiz M."/>
            <person name="Looney B."/>
            <person name="Konkel Z."/>
            <person name="Slot J.C."/>
            <person name="Sakamoto Y."/>
            <person name="Steenwyk J.L."/>
            <person name="Rokas A."/>
            <person name="Carro J."/>
            <person name="Camarero S."/>
            <person name="Ferreira P."/>
            <person name="Molpeceres G."/>
            <person name="Ruiz-duenas F.J."/>
            <person name="Serrano A."/>
            <person name="Henrissat B."/>
            <person name="Drula E."/>
            <person name="Hughes K.W."/>
            <person name="Mata J.L."/>
            <person name="Ishikawa N.K."/>
            <person name="Vargas-Isla R."/>
            <person name="Ushijima S."/>
            <person name="Smith C.A."/>
            <person name="Ahrendt S."/>
            <person name="Andreopoulos W."/>
            <person name="He G."/>
            <person name="LaButti K."/>
            <person name="Lipzen A."/>
            <person name="Ng V."/>
            <person name="Riley R."/>
            <person name="Sandor L."/>
            <person name="Barry K."/>
            <person name="Martinez A.T."/>
            <person name="Xiao Y."/>
            <person name="Gibbons J.G."/>
            <person name="Terashima K."/>
            <person name="Hibbett D.S."/>
            <person name="Grigoriev I.V."/>
        </authorList>
    </citation>
    <scope>NUCLEOTIDE SEQUENCE</scope>
    <source>
        <strain evidence="6">ET3784</strain>
    </source>
</reference>
<keyword evidence="2 6" id="KW-0689">Ribosomal protein</keyword>
<dbReference type="GO" id="GO:0005840">
    <property type="term" value="C:ribosome"/>
    <property type="evidence" value="ECO:0007669"/>
    <property type="project" value="UniProtKB-KW"/>
</dbReference>
<dbReference type="Gene3D" id="3.30.1440.10">
    <property type="match status" value="1"/>
</dbReference>
<evidence type="ECO:0000256" key="1">
    <source>
        <dbReference type="ARBA" id="ARBA00008553"/>
    </source>
</evidence>
<dbReference type="GO" id="GO:0006412">
    <property type="term" value="P:translation"/>
    <property type="evidence" value="ECO:0007669"/>
    <property type="project" value="InterPro"/>
</dbReference>
<comment type="similarity">
    <text evidence="1">Belongs to the universal ribosomal protein uL5 family.</text>
</comment>
<comment type="caution">
    <text evidence="6">The sequence shown here is derived from an EMBL/GenBank/DDBJ whole genome shotgun (WGS) entry which is preliminary data.</text>
</comment>
<dbReference type="GO" id="GO:0003735">
    <property type="term" value="F:structural constituent of ribosome"/>
    <property type="evidence" value="ECO:0007669"/>
    <property type="project" value="InterPro"/>
</dbReference>
<evidence type="ECO:0000256" key="4">
    <source>
        <dbReference type="SAM" id="MobiDB-lite"/>
    </source>
</evidence>
<dbReference type="EMBL" id="JANVFO010000028">
    <property type="protein sequence ID" value="KAJ3731756.1"/>
    <property type="molecule type" value="Genomic_DNA"/>
</dbReference>
<reference evidence="6" key="2">
    <citation type="journal article" date="2023" name="Proc. Natl. Acad. Sci. U.S.A.">
        <title>A global phylogenomic analysis of the shiitake genus Lentinula.</title>
        <authorList>
            <person name="Sierra-Patev S."/>
            <person name="Min B."/>
            <person name="Naranjo-Ortiz M."/>
            <person name="Looney B."/>
            <person name="Konkel Z."/>
            <person name="Slot J.C."/>
            <person name="Sakamoto Y."/>
            <person name="Steenwyk J.L."/>
            <person name="Rokas A."/>
            <person name="Carro J."/>
            <person name="Camarero S."/>
            <person name="Ferreira P."/>
            <person name="Molpeceres G."/>
            <person name="Ruiz-Duenas F.J."/>
            <person name="Serrano A."/>
            <person name="Henrissat B."/>
            <person name="Drula E."/>
            <person name="Hughes K.W."/>
            <person name="Mata J.L."/>
            <person name="Ishikawa N.K."/>
            <person name="Vargas-Isla R."/>
            <person name="Ushijima S."/>
            <person name="Smith C.A."/>
            <person name="Donoghue J."/>
            <person name="Ahrendt S."/>
            <person name="Andreopoulos W."/>
            <person name="He G."/>
            <person name="LaButti K."/>
            <person name="Lipzen A."/>
            <person name="Ng V."/>
            <person name="Riley R."/>
            <person name="Sandor L."/>
            <person name="Barry K."/>
            <person name="Martinez A.T."/>
            <person name="Xiao Y."/>
            <person name="Gibbons J.G."/>
            <person name="Terashima K."/>
            <person name="Grigoriev I.V."/>
            <person name="Hibbett D."/>
        </authorList>
    </citation>
    <scope>NUCLEOTIDE SEQUENCE</scope>
    <source>
        <strain evidence="6">ET3784</strain>
    </source>
</reference>
<accession>A0AA38J9D4</accession>
<gene>
    <name evidence="6" type="ORF">DFJ43DRAFT_1077317</name>
</gene>
<dbReference type="AlphaFoldDB" id="A0AA38J9D4"/>
<dbReference type="SUPFAM" id="SSF55282">
    <property type="entry name" value="RL5-like"/>
    <property type="match status" value="1"/>
</dbReference>
<evidence type="ECO:0000259" key="5">
    <source>
        <dbReference type="Pfam" id="PF00673"/>
    </source>
</evidence>
<keyword evidence="3" id="KW-0687">Ribonucleoprotein</keyword>
<evidence type="ECO:0000256" key="3">
    <source>
        <dbReference type="ARBA" id="ARBA00023274"/>
    </source>
</evidence>
<evidence type="ECO:0000256" key="2">
    <source>
        <dbReference type="ARBA" id="ARBA00022980"/>
    </source>
</evidence>
<feature type="region of interest" description="Disordered" evidence="4">
    <location>
        <begin position="1"/>
        <end position="28"/>
    </location>
</feature>
<keyword evidence="7" id="KW-1185">Reference proteome</keyword>
<dbReference type="Pfam" id="PF00673">
    <property type="entry name" value="Ribosomal_L5_C"/>
    <property type="match status" value="1"/>
</dbReference>
<dbReference type="InterPro" id="IPR031309">
    <property type="entry name" value="Ribosomal_uL5_C"/>
</dbReference>
<dbReference type="InterPro" id="IPR002132">
    <property type="entry name" value="Ribosomal_uL5"/>
</dbReference>
<name>A0AA38J9D4_9AGAR</name>
<sequence>MPLIRPTRFGRPPRIHKPLPFDSRRKLPRPPINLQIREISPCQIRLRWDPSNPYSKYRKNPPVGGSQWSKIPSTLITPSTIPKLLSIQLHIMSKDALTSRSNLLGVIAALRALSVGGWIRQGMPAGAKVTLKGPPMYDLISTLSEFVLPRLRDFNGFPIPPTTSSHTSYLPSSANAVKPSDVTGVVSFGLPPAAMAFWPQIEVNQDAYPKMYGMHVHFITDAVGLGAQERARALVSGFQIPFVRMS</sequence>
<dbReference type="PANTHER" id="PTHR11994">
    <property type="entry name" value="60S RIBOSOMAL PROTEIN L11-RELATED"/>
    <property type="match status" value="1"/>
</dbReference>
<evidence type="ECO:0000313" key="6">
    <source>
        <dbReference type="EMBL" id="KAJ3731756.1"/>
    </source>
</evidence>
<proteinExistence type="inferred from homology"/>
<organism evidence="6 7">
    <name type="scientific">Lentinula guzmanii</name>
    <dbReference type="NCBI Taxonomy" id="2804957"/>
    <lineage>
        <taxon>Eukaryota</taxon>
        <taxon>Fungi</taxon>
        <taxon>Dikarya</taxon>
        <taxon>Basidiomycota</taxon>
        <taxon>Agaricomycotina</taxon>
        <taxon>Agaricomycetes</taxon>
        <taxon>Agaricomycetidae</taxon>
        <taxon>Agaricales</taxon>
        <taxon>Marasmiineae</taxon>
        <taxon>Omphalotaceae</taxon>
        <taxon>Lentinula</taxon>
    </lineage>
</organism>
<feature type="domain" description="Large ribosomal subunit protein uL5 C-terminal" evidence="5">
    <location>
        <begin position="124"/>
        <end position="242"/>
    </location>
</feature>
<evidence type="ECO:0000313" key="7">
    <source>
        <dbReference type="Proteomes" id="UP001176059"/>
    </source>
</evidence>
<dbReference type="GO" id="GO:1990904">
    <property type="term" value="C:ribonucleoprotein complex"/>
    <property type="evidence" value="ECO:0007669"/>
    <property type="project" value="UniProtKB-KW"/>
</dbReference>